<accession>A0A0E9QH36</accession>
<dbReference type="AlphaFoldDB" id="A0A0E9QH36"/>
<sequence>MSALPSFRHGTSHNNRMAVAPSVQSSSPWYIEITASLRFLLPQEKY</sequence>
<dbReference type="EMBL" id="GBXM01092917">
    <property type="protein sequence ID" value="JAH15660.1"/>
    <property type="molecule type" value="Transcribed_RNA"/>
</dbReference>
<protein>
    <submittedName>
        <fullName evidence="1">Uncharacterized protein</fullName>
    </submittedName>
</protein>
<organism evidence="1">
    <name type="scientific">Anguilla anguilla</name>
    <name type="common">European freshwater eel</name>
    <name type="synonym">Muraena anguilla</name>
    <dbReference type="NCBI Taxonomy" id="7936"/>
    <lineage>
        <taxon>Eukaryota</taxon>
        <taxon>Metazoa</taxon>
        <taxon>Chordata</taxon>
        <taxon>Craniata</taxon>
        <taxon>Vertebrata</taxon>
        <taxon>Euteleostomi</taxon>
        <taxon>Actinopterygii</taxon>
        <taxon>Neopterygii</taxon>
        <taxon>Teleostei</taxon>
        <taxon>Anguilliformes</taxon>
        <taxon>Anguillidae</taxon>
        <taxon>Anguilla</taxon>
    </lineage>
</organism>
<reference evidence="1" key="2">
    <citation type="journal article" date="2015" name="Fish Shellfish Immunol.">
        <title>Early steps in the European eel (Anguilla anguilla)-Vibrio vulnificus interaction in the gills: Role of the RtxA13 toxin.</title>
        <authorList>
            <person name="Callol A."/>
            <person name="Pajuelo D."/>
            <person name="Ebbesson L."/>
            <person name="Teles M."/>
            <person name="MacKenzie S."/>
            <person name="Amaro C."/>
        </authorList>
    </citation>
    <scope>NUCLEOTIDE SEQUENCE</scope>
</reference>
<reference evidence="1" key="1">
    <citation type="submission" date="2014-11" db="EMBL/GenBank/DDBJ databases">
        <authorList>
            <person name="Amaro Gonzalez C."/>
        </authorList>
    </citation>
    <scope>NUCLEOTIDE SEQUENCE</scope>
</reference>
<name>A0A0E9QH36_ANGAN</name>
<evidence type="ECO:0000313" key="1">
    <source>
        <dbReference type="EMBL" id="JAH15660.1"/>
    </source>
</evidence>
<proteinExistence type="predicted"/>